<dbReference type="PANTHER" id="PTHR12461:SF105">
    <property type="entry name" value="HYPOXIA-INDUCIBLE FACTOR 1-ALPHA INHIBITOR"/>
    <property type="match status" value="1"/>
</dbReference>
<evidence type="ECO:0000259" key="2">
    <source>
        <dbReference type="PROSITE" id="PS51184"/>
    </source>
</evidence>
<proteinExistence type="predicted"/>
<dbReference type="SMART" id="SM00558">
    <property type="entry name" value="JmjC"/>
    <property type="match status" value="1"/>
</dbReference>
<dbReference type="PANTHER" id="PTHR12461">
    <property type="entry name" value="HYPOXIA-INDUCIBLE FACTOR 1 ALPHA INHIBITOR-RELATED"/>
    <property type="match status" value="1"/>
</dbReference>
<evidence type="ECO:0000313" key="4">
    <source>
        <dbReference type="Proteomes" id="UP000629098"/>
    </source>
</evidence>
<dbReference type="PROSITE" id="PS51184">
    <property type="entry name" value="JMJC"/>
    <property type="match status" value="1"/>
</dbReference>
<keyword evidence="4" id="KW-1185">Reference proteome</keyword>
<keyword evidence="1" id="KW-1133">Transmembrane helix</keyword>
<comment type="caution">
    <text evidence="3">The sequence shown here is derived from an EMBL/GenBank/DDBJ whole genome shotgun (WGS) entry which is preliminary data.</text>
</comment>
<feature type="domain" description="JmjC" evidence="2">
    <location>
        <begin position="120"/>
        <end position="277"/>
    </location>
</feature>
<organism evidence="3 4">
    <name type="scientific">Iningainema tapete BLCC-T55</name>
    <dbReference type="NCBI Taxonomy" id="2748662"/>
    <lineage>
        <taxon>Bacteria</taxon>
        <taxon>Bacillati</taxon>
        <taxon>Cyanobacteriota</taxon>
        <taxon>Cyanophyceae</taxon>
        <taxon>Nostocales</taxon>
        <taxon>Scytonemataceae</taxon>
        <taxon>Iningainema tapete</taxon>
    </lineage>
</organism>
<dbReference type="InterPro" id="IPR041667">
    <property type="entry name" value="Cupin_8"/>
</dbReference>
<evidence type="ECO:0000313" key="3">
    <source>
        <dbReference type="EMBL" id="MBD2777689.1"/>
    </source>
</evidence>
<dbReference type="InterPro" id="IPR014710">
    <property type="entry name" value="RmlC-like_jellyroll"/>
</dbReference>
<reference evidence="3" key="1">
    <citation type="submission" date="2020-09" db="EMBL/GenBank/DDBJ databases">
        <title>Iningainema tapete sp. nov. (Scytonemataceae, Cyanobacteria) from greenhouses in central Florida (USA) produces two types of nodularin with biosynthetic potential for microcystin-LR and anabaenopeptins.</title>
        <authorList>
            <person name="Berthold D.E."/>
            <person name="Lefler F.W."/>
            <person name="Huang I.-S."/>
            <person name="Abdulla H."/>
            <person name="Zimba P.V."/>
            <person name="Laughinghouse H.D. IV."/>
        </authorList>
    </citation>
    <scope>NUCLEOTIDE SEQUENCE</scope>
    <source>
        <strain evidence="3">BLCCT55</strain>
    </source>
</reference>
<evidence type="ECO:0000256" key="1">
    <source>
        <dbReference type="SAM" id="Phobius"/>
    </source>
</evidence>
<dbReference type="Gene3D" id="2.60.120.10">
    <property type="entry name" value="Jelly Rolls"/>
    <property type="match status" value="1"/>
</dbReference>
<gene>
    <name evidence="3" type="ORF">ICL16_38030</name>
</gene>
<keyword evidence="1" id="KW-0472">Membrane</keyword>
<accession>A0A8J7C951</accession>
<dbReference type="EMBL" id="JACXAE010000117">
    <property type="protein sequence ID" value="MBD2777689.1"/>
    <property type="molecule type" value="Genomic_DNA"/>
</dbReference>
<keyword evidence="1" id="KW-0812">Transmembrane</keyword>
<sequence length="312" mass="36402">MPALEMNFQIQRVDGASLTPEVFFHDYQKTGVPVVITGLIQECDWDLEYLCENLGEQRFLLRSYGKERYQQDKRQWVNIGSGVDAQNLPFTEFAKMLRNRQAHEKDIYLAKCSIQNTPLAQTQSFHLGAKLGLNEPVSDLNIWIGPSGHVESLHYDPVDGTLMQLHGAKKVVLFPPSQLSNLYPFPIYIHLRHGLKLRSWFSQVYPEKPNFQSFPKLEKALKYKIEVILNRGEILYIPSGWWHEVTALGDEMVCSVNRFWRIRPVSRFVFSWSKWRTLLGFLLAVPYILFSLAIAIFSRDRKQKIRKIWQML</sequence>
<dbReference type="InterPro" id="IPR003347">
    <property type="entry name" value="JmjC_dom"/>
</dbReference>
<dbReference type="Pfam" id="PF13621">
    <property type="entry name" value="Cupin_8"/>
    <property type="match status" value="1"/>
</dbReference>
<dbReference type="RefSeq" id="WP_190836759.1">
    <property type="nucleotide sequence ID" value="NZ_CAWPPI010000117.1"/>
</dbReference>
<protein>
    <submittedName>
        <fullName evidence="3">Cupin-like domain-containing protein</fullName>
    </submittedName>
</protein>
<dbReference type="SUPFAM" id="SSF51197">
    <property type="entry name" value="Clavaminate synthase-like"/>
    <property type="match status" value="1"/>
</dbReference>
<dbReference type="Proteomes" id="UP000629098">
    <property type="component" value="Unassembled WGS sequence"/>
</dbReference>
<name>A0A8J7C951_9CYAN</name>
<feature type="transmembrane region" description="Helical" evidence="1">
    <location>
        <begin position="275"/>
        <end position="297"/>
    </location>
</feature>
<dbReference type="AlphaFoldDB" id="A0A8J7C951"/>